<evidence type="ECO:0000313" key="1">
    <source>
        <dbReference type="EMBL" id="MBC8544827.1"/>
    </source>
</evidence>
<dbReference type="SUPFAM" id="SSF49785">
    <property type="entry name" value="Galactose-binding domain-like"/>
    <property type="match status" value="1"/>
</dbReference>
<dbReference type="InterPro" id="IPR008979">
    <property type="entry name" value="Galactose-bd-like_sf"/>
</dbReference>
<gene>
    <name evidence="1" type="ORF">H8730_14860</name>
</gene>
<evidence type="ECO:0000313" key="2">
    <source>
        <dbReference type="Proteomes" id="UP000657006"/>
    </source>
</evidence>
<comment type="caution">
    <text evidence="1">The sequence shown here is derived from an EMBL/GenBank/DDBJ whole genome shotgun (WGS) entry which is preliminary data.</text>
</comment>
<proteinExistence type="predicted"/>
<keyword evidence="2" id="KW-1185">Reference proteome</keyword>
<dbReference type="EMBL" id="JACRSQ010000033">
    <property type="protein sequence ID" value="MBC8544827.1"/>
    <property type="molecule type" value="Genomic_DNA"/>
</dbReference>
<name>A0A926DVX3_9FIRM</name>
<dbReference type="AlphaFoldDB" id="A0A926DVX3"/>
<reference evidence="1" key="1">
    <citation type="submission" date="2020-08" db="EMBL/GenBank/DDBJ databases">
        <title>Genome public.</title>
        <authorList>
            <person name="Liu C."/>
            <person name="Sun Q."/>
        </authorList>
    </citation>
    <scope>NUCLEOTIDE SEQUENCE</scope>
    <source>
        <strain evidence="1">NSJ-32</strain>
    </source>
</reference>
<accession>A0A926DVX3</accession>
<dbReference type="PANTHER" id="PTHR36848:SF2">
    <property type="entry name" value="SECRETED PROTEIN"/>
    <property type="match status" value="1"/>
</dbReference>
<organism evidence="1 2">
    <name type="scientific">Bianquea renquensis</name>
    <dbReference type="NCBI Taxonomy" id="2763661"/>
    <lineage>
        <taxon>Bacteria</taxon>
        <taxon>Bacillati</taxon>
        <taxon>Bacillota</taxon>
        <taxon>Clostridia</taxon>
        <taxon>Eubacteriales</taxon>
        <taxon>Bianqueaceae</taxon>
        <taxon>Bianquea</taxon>
    </lineage>
</organism>
<dbReference type="Pfam" id="PF17132">
    <property type="entry name" value="Glyco_hydro_106"/>
    <property type="match status" value="1"/>
</dbReference>
<sequence>MLERFSDAPDEYGEVPFYWWEGEKITKERLLWQLEQLKDRDICALQINYCHTDSGGRNCGLTMDSDPPVFSDEWWELVGWFMQECKKYGIAVSLSDYTLEAPGQERYMDAIAAKHPEVLGKKLELVDGDVVVQEVPYSVDPMNPNLGRYVIEEFYGAFDEHFPGEGGKGLNFFFSDELTFNIRGNLWNDAFEEEFQRRKGYSIMPYRKGIFQDIGDITQKIRLDYCDVIVQLTEEGYFKHIYQWNQERGMIFGGDPCGRGRNVTEYGDYFRTQRWNQAPGNDQPDLSSDIVKSKVSSSISHLYKRPRTWLEGFCGSGWGTSSNDVADATFRNFALGHNLLTLHGLYYSTYGGYWEWSPPCNHFRMPYWKHMDRFLACTKRLSFLLSSGVHVCDVAILYPVAAVEGGLDGETSVETAFAAGEFLYRHTVDFDFLDFESLGRADIEDKCLCVSGERYKTVIVPSMKSIRFSSIQKLWEFSEIGGSVMLLGAVPLASDRVGRSDVELDRMVQDIVQKNGNPQNLEEVMRQIRNLTIPDMEGPEHPYMLHRRIDNIDVYMVYGARKGGVYTFRAKGKIMEFDPWSGKEEELACIKQTDQSTTLRMPHSETDVQIIAFDNEGKAKAERDEPVYREIPIEGKWEFELLPTMDNEYGDYSQPPFKGKVGAQARFFTFTQGTREKEVMCSYGTYFYKLGPLTRPCDSEILAMDTYSAGAGIKLDGEFYAFEEYTMSMRYGIPMDAGYQGSYHGLKGRISDEFIGLGNKIVTNIKTNTHYEPEGEGTIYYLATAVVCDEDTEAYVKQGSLKAAQMYINKTPVAGETVNLKRGVNEVLLRYDKAGRTYFILDREKETARQTYPLAMSWYNKDSVLPFCPNFLQKCEPCHFAFTAPPAVKELRFAAVGQVRVLGDEGELTLEKLGSAVHGASLYRAEVKTPIDEPREIQIVIQPRPGCFEASLTEPVDMDCGVGRMDTGDWAQISGLRCYSGGAAYTKHITVPKHEQVFMDLGDVGCSVELFVNGRSAGVRMHAPYVFDITQLAQEGEIQIRAEIYNTLYNHYLTIPTYYNTVPRASGLLGPVSLRVR</sequence>
<dbReference type="PANTHER" id="PTHR36848">
    <property type="entry name" value="DNA-BINDING PROTEIN (PUTATIVE SECRETED PROTEIN)-RELATED"/>
    <property type="match status" value="1"/>
</dbReference>
<dbReference type="Gene3D" id="2.60.120.260">
    <property type="entry name" value="Galactose-binding domain-like"/>
    <property type="match status" value="1"/>
</dbReference>
<protein>
    <submittedName>
        <fullName evidence="1">Uncharacterized protein</fullName>
    </submittedName>
</protein>
<dbReference type="RefSeq" id="WP_177719911.1">
    <property type="nucleotide sequence ID" value="NZ_JACRSQ010000033.1"/>
</dbReference>
<dbReference type="Proteomes" id="UP000657006">
    <property type="component" value="Unassembled WGS sequence"/>
</dbReference>
<dbReference type="InterPro" id="IPR053161">
    <property type="entry name" value="Ulvan_degrading_GH"/>
</dbReference>
<dbReference type="NCBIfam" id="NF045579">
    <property type="entry name" value="rhamnoside_JR"/>
    <property type="match status" value="1"/>
</dbReference>